<dbReference type="InterPro" id="IPR029055">
    <property type="entry name" value="Ntn_hydrolases_N"/>
</dbReference>
<dbReference type="PANTHER" id="PTHR42824:SF1">
    <property type="entry name" value="GLUTAMINE AMIDOTRANSFERASE YAFJ-RELATED"/>
    <property type="match status" value="1"/>
</dbReference>
<gene>
    <name evidence="3" type="ORF">APT59_07215</name>
</gene>
<dbReference type="EMBL" id="CP013987">
    <property type="protein sequence ID" value="ALZ84013.1"/>
    <property type="molecule type" value="Genomic_DNA"/>
</dbReference>
<organism evidence="3 4">
    <name type="scientific">Pseudomonas oryzihabitans</name>
    <dbReference type="NCBI Taxonomy" id="47885"/>
    <lineage>
        <taxon>Bacteria</taxon>
        <taxon>Pseudomonadati</taxon>
        <taxon>Pseudomonadota</taxon>
        <taxon>Gammaproteobacteria</taxon>
        <taxon>Pseudomonadales</taxon>
        <taxon>Pseudomonadaceae</taxon>
        <taxon>Pseudomonas</taxon>
    </lineage>
</organism>
<dbReference type="Proteomes" id="UP000064137">
    <property type="component" value="Chromosome"/>
</dbReference>
<dbReference type="Pfam" id="PF13230">
    <property type="entry name" value="GATase_4"/>
    <property type="match status" value="1"/>
</dbReference>
<protein>
    <submittedName>
        <fullName evidence="3">Class II glutamine amidotransferase</fullName>
    </submittedName>
</protein>
<dbReference type="KEGG" id="por:APT59_07215"/>
<dbReference type="AlphaFoldDB" id="A0A0U4WPN4"/>
<proteinExistence type="predicted"/>
<evidence type="ECO:0000256" key="1">
    <source>
        <dbReference type="ARBA" id="ARBA00022962"/>
    </source>
</evidence>
<dbReference type="PANTHER" id="PTHR42824">
    <property type="entry name" value="GLUTAMINE AMIDOTRANSFERASE"/>
    <property type="match status" value="1"/>
</dbReference>
<reference evidence="3 4" key="1">
    <citation type="submission" date="2016-01" db="EMBL/GenBank/DDBJ databases">
        <title>Annotation of Pseudomonas oryzihabitans USDA-ARS-USMARC-56511.</title>
        <authorList>
            <person name="Harhay G.P."/>
            <person name="Harhay D.M."/>
            <person name="Smith T.P.L."/>
            <person name="Bono J.L."/>
            <person name="Heaton M.P."/>
            <person name="Clawson M.L."/>
            <person name="Chitko-Mckown C.G."/>
            <person name="Capik S.F."/>
            <person name="DeDonder K.D."/>
            <person name="Apley M.D."/>
            <person name="Lubbers B.V."/>
            <person name="White B.J."/>
            <person name="Larson R.L."/>
        </authorList>
    </citation>
    <scope>NUCLEOTIDE SEQUENCE [LARGE SCALE GENOMIC DNA]</scope>
    <source>
        <strain evidence="3 4">USDA-ARS-USMARC-56511</strain>
    </source>
</reference>
<evidence type="ECO:0000313" key="3">
    <source>
        <dbReference type="EMBL" id="ALZ84013.1"/>
    </source>
</evidence>
<dbReference type="Gene3D" id="3.60.20.10">
    <property type="entry name" value="Glutamine Phosphoribosylpyrophosphate, subunit 1, domain 1"/>
    <property type="match status" value="1"/>
</dbReference>
<keyword evidence="1 3" id="KW-0315">Glutamine amidotransferase</keyword>
<name>A0A0U4WPN4_9PSED</name>
<dbReference type="InterPro" id="IPR026869">
    <property type="entry name" value="EgtC-like"/>
</dbReference>
<accession>A0A0U4WPN4</accession>
<dbReference type="InterPro" id="IPR017932">
    <property type="entry name" value="GATase_2_dom"/>
</dbReference>
<dbReference type="RefSeq" id="WP_059314237.1">
    <property type="nucleotide sequence ID" value="NZ_CP013987.1"/>
</dbReference>
<dbReference type="CDD" id="cd01908">
    <property type="entry name" value="YafJ"/>
    <property type="match status" value="1"/>
</dbReference>
<dbReference type="OrthoDB" id="321954at2"/>
<keyword evidence="3" id="KW-0808">Transferase</keyword>
<evidence type="ECO:0000259" key="2">
    <source>
        <dbReference type="PROSITE" id="PS51278"/>
    </source>
</evidence>
<dbReference type="GO" id="GO:0016740">
    <property type="term" value="F:transferase activity"/>
    <property type="evidence" value="ECO:0007669"/>
    <property type="project" value="UniProtKB-KW"/>
</dbReference>
<evidence type="ECO:0000313" key="4">
    <source>
        <dbReference type="Proteomes" id="UP000064137"/>
    </source>
</evidence>
<dbReference type="SUPFAM" id="SSF56235">
    <property type="entry name" value="N-terminal nucleophile aminohydrolases (Ntn hydrolases)"/>
    <property type="match status" value="1"/>
</dbReference>
<feature type="domain" description="Glutamine amidotransferase type-2" evidence="2">
    <location>
        <begin position="2"/>
        <end position="257"/>
    </location>
</feature>
<sequence length="257" mass="28774">MCELLGMSANVPTDLVFSLQGLMQRGGRTGPHRDGWGVAFYEGRGLHLFKDALPGADSEVAKLVQGYPIKSHTVIGHIRHANVGAVNLANTHPFVRELGGRYWSFAHNGQLQDFHPEPRFYRPVGDTDSEAAFCSLLDQVRERFPEPVPVEMLLPQLVNACDGFRKKGVFNCLLSDGDWLFSFCTTKLAHITRRAPFGPAQLRDAEVHIDFKAETTPDDVVTIMATEPLTCDEVWTLHQPGEWHLWWNGEIVTQGRV</sequence>
<dbReference type="PROSITE" id="PS51278">
    <property type="entry name" value="GATASE_TYPE_2"/>
    <property type="match status" value="1"/>
</dbReference>